<evidence type="ECO:0000256" key="1">
    <source>
        <dbReference type="SAM" id="MobiDB-lite"/>
    </source>
</evidence>
<dbReference type="InterPro" id="IPR000210">
    <property type="entry name" value="BTB/POZ_dom"/>
</dbReference>
<protein>
    <recommendedName>
        <fullName evidence="2">BTB domain-containing protein</fullName>
    </recommendedName>
</protein>
<accession>A0A4Z1F175</accession>
<dbReference type="Gene3D" id="3.30.710.10">
    <property type="entry name" value="Potassium Channel Kv1.1, Chain A"/>
    <property type="match status" value="1"/>
</dbReference>
<proteinExistence type="predicted"/>
<evidence type="ECO:0000259" key="2">
    <source>
        <dbReference type="PROSITE" id="PS50097"/>
    </source>
</evidence>
<keyword evidence="4" id="KW-1185">Reference proteome</keyword>
<dbReference type="PANTHER" id="PTHR47843:SF2">
    <property type="entry name" value="BTB DOMAIN-CONTAINING PROTEIN"/>
    <property type="match status" value="1"/>
</dbReference>
<feature type="domain" description="BTB" evidence="2">
    <location>
        <begin position="43"/>
        <end position="107"/>
    </location>
</feature>
<feature type="region of interest" description="Disordered" evidence="1">
    <location>
        <begin position="1"/>
        <end position="23"/>
    </location>
</feature>
<evidence type="ECO:0000313" key="3">
    <source>
        <dbReference type="EMBL" id="TGO18344.1"/>
    </source>
</evidence>
<evidence type="ECO:0000313" key="4">
    <source>
        <dbReference type="Proteomes" id="UP000297777"/>
    </source>
</evidence>
<dbReference type="Pfam" id="PF00651">
    <property type="entry name" value="BTB"/>
    <property type="match status" value="1"/>
</dbReference>
<name>A0A4Z1F175_9HELO</name>
<dbReference type="SUPFAM" id="SSF54695">
    <property type="entry name" value="POZ domain"/>
    <property type="match status" value="1"/>
</dbReference>
<dbReference type="Proteomes" id="UP000297777">
    <property type="component" value="Unassembled WGS sequence"/>
</dbReference>
<dbReference type="SMART" id="SM00225">
    <property type="entry name" value="BTB"/>
    <property type="match status" value="1"/>
</dbReference>
<feature type="compositionally biased region" description="Polar residues" evidence="1">
    <location>
        <begin position="12"/>
        <end position="22"/>
    </location>
</feature>
<organism evidence="3 4">
    <name type="scientific">Botrytis tulipae</name>
    <dbReference type="NCBI Taxonomy" id="87230"/>
    <lineage>
        <taxon>Eukaryota</taxon>
        <taxon>Fungi</taxon>
        <taxon>Dikarya</taxon>
        <taxon>Ascomycota</taxon>
        <taxon>Pezizomycotina</taxon>
        <taxon>Leotiomycetes</taxon>
        <taxon>Helotiales</taxon>
        <taxon>Sclerotiniaceae</taxon>
        <taxon>Botrytis</taxon>
    </lineage>
</organism>
<dbReference type="AlphaFoldDB" id="A0A4Z1F175"/>
<dbReference type="InterPro" id="IPR011333">
    <property type="entry name" value="SKP1/BTB/POZ_sf"/>
</dbReference>
<comment type="caution">
    <text evidence="3">The sequence shown here is derived from an EMBL/GenBank/DDBJ whole genome shotgun (WGS) entry which is preliminary data.</text>
</comment>
<reference evidence="3 4" key="1">
    <citation type="submission" date="2017-12" db="EMBL/GenBank/DDBJ databases">
        <title>Comparative genomics of Botrytis spp.</title>
        <authorList>
            <person name="Valero-Jimenez C.A."/>
            <person name="Tapia P."/>
            <person name="Veloso J."/>
            <person name="Silva-Moreno E."/>
            <person name="Staats M."/>
            <person name="Valdes J.H."/>
            <person name="Van Kan J.A.L."/>
        </authorList>
    </citation>
    <scope>NUCLEOTIDE SEQUENCE [LARGE SCALE GENOMIC DNA]</scope>
    <source>
        <strain evidence="3 4">Bt9001</strain>
    </source>
</reference>
<sequence length="273" mass="31850">MTRKRSHFEALSGSSTNSQDTDLTTDKIPTAAFFVDSVGTDMVDIHIGRDDDKKIFHVHKKKICAHSSYFKDFFGKGKRVTRLSNVSPKLFDILIEWIYTDKLRLSRKSISNSESYSLYQLAELLVLNAAMDKIMTFIRSRHCKKNFYFKARIIKGIYYNTFWNSQLRAYAIELFFYTLRGDTAEKKKVITNWDVESLLKVEGFNRDFIKLSRQITIEDPRASGCRFHVHEEDDVCEEADGDYDVEEDGDTDSNEESDEEEEEDEDEEEIKDE</sequence>
<dbReference type="PANTHER" id="PTHR47843">
    <property type="entry name" value="BTB DOMAIN-CONTAINING PROTEIN-RELATED"/>
    <property type="match status" value="1"/>
</dbReference>
<dbReference type="PROSITE" id="PS50097">
    <property type="entry name" value="BTB"/>
    <property type="match status" value="1"/>
</dbReference>
<dbReference type="OrthoDB" id="1022638at2759"/>
<feature type="region of interest" description="Disordered" evidence="1">
    <location>
        <begin position="233"/>
        <end position="273"/>
    </location>
</feature>
<gene>
    <name evidence="3" type="ORF">BTUL_0010g00130</name>
</gene>
<dbReference type="EMBL" id="PQXH01000010">
    <property type="protein sequence ID" value="TGO18344.1"/>
    <property type="molecule type" value="Genomic_DNA"/>
</dbReference>
<dbReference type="CDD" id="cd18186">
    <property type="entry name" value="BTB_POZ_ZBTB_KLHL-like"/>
    <property type="match status" value="1"/>
</dbReference>